<dbReference type="EMBL" id="JAPQKP010000005">
    <property type="protein sequence ID" value="KAJ5189918.1"/>
    <property type="molecule type" value="Genomic_DNA"/>
</dbReference>
<gene>
    <name evidence="2" type="ORF">N7472_008932</name>
</gene>
<protein>
    <submittedName>
        <fullName evidence="2">Uncharacterized protein</fullName>
    </submittedName>
</protein>
<organism evidence="2 3">
    <name type="scientific">Penicillium cf. griseofulvum</name>
    <dbReference type="NCBI Taxonomy" id="2972120"/>
    <lineage>
        <taxon>Eukaryota</taxon>
        <taxon>Fungi</taxon>
        <taxon>Dikarya</taxon>
        <taxon>Ascomycota</taxon>
        <taxon>Pezizomycotina</taxon>
        <taxon>Eurotiomycetes</taxon>
        <taxon>Eurotiomycetidae</taxon>
        <taxon>Eurotiales</taxon>
        <taxon>Aspergillaceae</taxon>
        <taxon>Penicillium</taxon>
    </lineage>
</organism>
<proteinExistence type="predicted"/>
<dbReference type="Gene3D" id="2.160.20.80">
    <property type="entry name" value="E3 ubiquitin-protein ligase SopA"/>
    <property type="match status" value="1"/>
</dbReference>
<name>A0A9W9J4L0_9EURO</name>
<comment type="caution">
    <text evidence="2">The sequence shown here is derived from an EMBL/GenBank/DDBJ whole genome shotgun (WGS) entry which is preliminary data.</text>
</comment>
<evidence type="ECO:0000313" key="3">
    <source>
        <dbReference type="Proteomes" id="UP001150879"/>
    </source>
</evidence>
<sequence length="211" mass="22851">MDIDNAQTNNFNGDGNTITRCCLSNCTINNSCMKRSTLSDCVLSKVEEMSRVTAQKSQFNDVALVERSDVTESTIQTQISSVIQDTSTLKRSTVIETTVSNSQLERATLTNCIITECTIERSDFKGLVLKYGIWKRNELIGRTGSKDPIYIRNHGSRAGQPTSVAVGSTIPGLDPKNHAGQADSPPSYDDDSHASGDSGVDCGDLPPPYKP</sequence>
<accession>A0A9W9J4L0</accession>
<keyword evidence="3" id="KW-1185">Reference proteome</keyword>
<evidence type="ECO:0000256" key="1">
    <source>
        <dbReference type="SAM" id="MobiDB-lite"/>
    </source>
</evidence>
<evidence type="ECO:0000313" key="2">
    <source>
        <dbReference type="EMBL" id="KAJ5189918.1"/>
    </source>
</evidence>
<dbReference type="SUPFAM" id="SSF141571">
    <property type="entry name" value="Pentapeptide repeat-like"/>
    <property type="match status" value="1"/>
</dbReference>
<reference evidence="2" key="1">
    <citation type="submission" date="2022-11" db="EMBL/GenBank/DDBJ databases">
        <authorList>
            <person name="Petersen C."/>
        </authorList>
    </citation>
    <scope>NUCLEOTIDE SEQUENCE</scope>
    <source>
        <strain evidence="2">IBT 16849</strain>
    </source>
</reference>
<dbReference type="AlphaFoldDB" id="A0A9W9J4L0"/>
<feature type="region of interest" description="Disordered" evidence="1">
    <location>
        <begin position="154"/>
        <end position="211"/>
    </location>
</feature>
<dbReference type="OrthoDB" id="4187970at2759"/>
<reference evidence="2" key="2">
    <citation type="journal article" date="2023" name="IMA Fungus">
        <title>Comparative genomic study of the Penicillium genus elucidates a diverse pangenome and 15 lateral gene transfer events.</title>
        <authorList>
            <person name="Petersen C."/>
            <person name="Sorensen T."/>
            <person name="Nielsen M.R."/>
            <person name="Sondergaard T.E."/>
            <person name="Sorensen J.L."/>
            <person name="Fitzpatrick D.A."/>
            <person name="Frisvad J.C."/>
            <person name="Nielsen K.L."/>
        </authorList>
    </citation>
    <scope>NUCLEOTIDE SEQUENCE</scope>
    <source>
        <strain evidence="2">IBT 16849</strain>
    </source>
</reference>
<dbReference type="Proteomes" id="UP001150879">
    <property type="component" value="Unassembled WGS sequence"/>
</dbReference>